<evidence type="ECO:0000313" key="2">
    <source>
        <dbReference type="Proteomes" id="UP001314170"/>
    </source>
</evidence>
<dbReference type="EMBL" id="CAWUPB010001160">
    <property type="protein sequence ID" value="CAK7341779.1"/>
    <property type="molecule type" value="Genomic_DNA"/>
</dbReference>
<sequence length="109" mass="12242">MGGLVCGKWERKCHVKAVGHTGLTTGPPEEIGSHHYKVVGFDRSIESRFSQEAQLWPFWVLDVIEFCRCYLLVALPTIVSQRRSDQLFDIQAAICDIILSSSSSEDNMV</sequence>
<reference evidence="1 2" key="1">
    <citation type="submission" date="2024-01" db="EMBL/GenBank/DDBJ databases">
        <authorList>
            <person name="Waweru B."/>
        </authorList>
    </citation>
    <scope>NUCLEOTIDE SEQUENCE [LARGE SCALE GENOMIC DNA]</scope>
</reference>
<protein>
    <submittedName>
        <fullName evidence="1">Uncharacterized protein</fullName>
    </submittedName>
</protein>
<comment type="caution">
    <text evidence="1">The sequence shown here is derived from an EMBL/GenBank/DDBJ whole genome shotgun (WGS) entry which is preliminary data.</text>
</comment>
<gene>
    <name evidence="1" type="ORF">DCAF_LOCUS16455</name>
</gene>
<organism evidence="1 2">
    <name type="scientific">Dovyalis caffra</name>
    <dbReference type="NCBI Taxonomy" id="77055"/>
    <lineage>
        <taxon>Eukaryota</taxon>
        <taxon>Viridiplantae</taxon>
        <taxon>Streptophyta</taxon>
        <taxon>Embryophyta</taxon>
        <taxon>Tracheophyta</taxon>
        <taxon>Spermatophyta</taxon>
        <taxon>Magnoliopsida</taxon>
        <taxon>eudicotyledons</taxon>
        <taxon>Gunneridae</taxon>
        <taxon>Pentapetalae</taxon>
        <taxon>rosids</taxon>
        <taxon>fabids</taxon>
        <taxon>Malpighiales</taxon>
        <taxon>Salicaceae</taxon>
        <taxon>Flacourtieae</taxon>
        <taxon>Dovyalis</taxon>
    </lineage>
</organism>
<dbReference type="AlphaFoldDB" id="A0AAV1RYM9"/>
<evidence type="ECO:0000313" key="1">
    <source>
        <dbReference type="EMBL" id="CAK7341779.1"/>
    </source>
</evidence>
<dbReference type="Proteomes" id="UP001314170">
    <property type="component" value="Unassembled WGS sequence"/>
</dbReference>
<keyword evidence="2" id="KW-1185">Reference proteome</keyword>
<name>A0AAV1RYM9_9ROSI</name>
<accession>A0AAV1RYM9</accession>
<proteinExistence type="predicted"/>